<evidence type="ECO:0000313" key="2">
    <source>
        <dbReference type="EMBL" id="MBB2184340.1"/>
    </source>
</evidence>
<keyword evidence="3" id="KW-1185">Reference proteome</keyword>
<feature type="domain" description="Putative nitroreductase TM1586" evidence="1">
    <location>
        <begin position="4"/>
        <end position="225"/>
    </location>
</feature>
<accession>A0A839K408</accession>
<proteinExistence type="predicted"/>
<dbReference type="SUPFAM" id="SSF55469">
    <property type="entry name" value="FMN-dependent nitroreductase-like"/>
    <property type="match status" value="1"/>
</dbReference>
<evidence type="ECO:0000259" key="1">
    <source>
        <dbReference type="Pfam" id="PF14512"/>
    </source>
</evidence>
<reference evidence="2 3" key="1">
    <citation type="submission" date="2020-07" db="EMBL/GenBank/DDBJ databases">
        <title>Characterization and genome sequencing of isolate MD1, a novel member within the family Lachnospiraceae.</title>
        <authorList>
            <person name="Rettenmaier R."/>
            <person name="Di Bello L."/>
            <person name="Zinser C."/>
            <person name="Scheitz K."/>
            <person name="Liebl W."/>
            <person name="Zverlov V."/>
        </authorList>
    </citation>
    <scope>NUCLEOTIDE SEQUENCE [LARGE SCALE GENOMIC DNA]</scope>
    <source>
        <strain evidence="2 3">MD1</strain>
    </source>
</reference>
<organism evidence="2 3">
    <name type="scientific">Variimorphobacter saccharofermentans</name>
    <dbReference type="NCBI Taxonomy" id="2755051"/>
    <lineage>
        <taxon>Bacteria</taxon>
        <taxon>Bacillati</taxon>
        <taxon>Bacillota</taxon>
        <taxon>Clostridia</taxon>
        <taxon>Lachnospirales</taxon>
        <taxon>Lachnospiraceae</taxon>
        <taxon>Variimorphobacter</taxon>
    </lineage>
</organism>
<sequence>MNDIEAIELRQSRRSYLTFPLEASTIEYFNTLIKEYNKQSGLSIQLIEDGKASFKGFSPAYGLFHGVQSYFAMVGKSSDPHLNEKIGYYGALLVLEATKLGLGTCFVAATYNRDRCKCKVEAGEELICLITVGHVNENKGFKERTIYKMVHRKSKSIEQLYTSEGTVPDWFIQGMKAVQKAPSAMNQQPVQFQYKENIVTANVADASGHLGIDLGIAKLFFEKAAQGKFEFGNDAPFSKM</sequence>
<dbReference type="AlphaFoldDB" id="A0A839K408"/>
<evidence type="ECO:0000313" key="3">
    <source>
        <dbReference type="Proteomes" id="UP000574276"/>
    </source>
</evidence>
<dbReference type="Gene3D" id="3.40.109.30">
    <property type="entry name" value="putative nitroreductase (tm1586), domain 2"/>
    <property type="match status" value="1"/>
</dbReference>
<gene>
    <name evidence="2" type="ORF">H0486_15775</name>
</gene>
<dbReference type="EMBL" id="JACEGA010000001">
    <property type="protein sequence ID" value="MBB2184340.1"/>
    <property type="molecule type" value="Genomic_DNA"/>
</dbReference>
<dbReference type="GO" id="GO:0016491">
    <property type="term" value="F:oxidoreductase activity"/>
    <property type="evidence" value="ECO:0007669"/>
    <property type="project" value="InterPro"/>
</dbReference>
<dbReference type="InterPro" id="IPR000415">
    <property type="entry name" value="Nitroreductase-like"/>
</dbReference>
<dbReference type="Gene3D" id="3.40.109.10">
    <property type="entry name" value="NADH Oxidase"/>
    <property type="match status" value="1"/>
</dbReference>
<comment type="caution">
    <text evidence="2">The sequence shown here is derived from an EMBL/GenBank/DDBJ whole genome shotgun (WGS) entry which is preliminary data.</text>
</comment>
<protein>
    <submittedName>
        <fullName evidence="2">Nitroreductase</fullName>
    </submittedName>
</protein>
<dbReference type="Pfam" id="PF14512">
    <property type="entry name" value="TM1586_NiRdase"/>
    <property type="match status" value="1"/>
</dbReference>
<dbReference type="InterPro" id="IPR029478">
    <property type="entry name" value="TM1586_NiRdase"/>
</dbReference>
<name>A0A839K408_9FIRM</name>
<dbReference type="RefSeq" id="WP_228353920.1">
    <property type="nucleotide sequence ID" value="NZ_JACEGA010000001.1"/>
</dbReference>
<dbReference type="Proteomes" id="UP000574276">
    <property type="component" value="Unassembled WGS sequence"/>
</dbReference>